<keyword evidence="2" id="KW-1185">Reference proteome</keyword>
<proteinExistence type="predicted"/>
<dbReference type="PANTHER" id="PTHR42085">
    <property type="entry name" value="F-BOX DOMAIN-CONTAINING PROTEIN"/>
    <property type="match status" value="1"/>
</dbReference>
<dbReference type="InterPro" id="IPR038883">
    <property type="entry name" value="AN11006-like"/>
</dbReference>
<evidence type="ECO:0000313" key="2">
    <source>
        <dbReference type="Proteomes" id="UP000572817"/>
    </source>
</evidence>
<gene>
    <name evidence="1" type="ORF">GTA08_BOTSDO01842</name>
</gene>
<reference evidence="1" key="1">
    <citation type="submission" date="2020-04" db="EMBL/GenBank/DDBJ databases">
        <title>Genome Assembly and Annotation of Botryosphaeria dothidea sdau 11-99, a Latent Pathogen of Apple Fruit Ring Rot in China.</title>
        <authorList>
            <person name="Yu C."/>
            <person name="Diao Y."/>
            <person name="Lu Q."/>
            <person name="Zhao J."/>
            <person name="Cui S."/>
            <person name="Peng C."/>
            <person name="He B."/>
            <person name="Liu H."/>
        </authorList>
    </citation>
    <scope>NUCLEOTIDE SEQUENCE [LARGE SCALE GENOMIC DNA]</scope>
    <source>
        <strain evidence="1">Sdau11-99</strain>
    </source>
</reference>
<dbReference type="OrthoDB" id="62952at2759"/>
<dbReference type="AlphaFoldDB" id="A0A8H4N455"/>
<name>A0A8H4N455_9PEZI</name>
<dbReference type="EMBL" id="WWBZ02000016">
    <property type="protein sequence ID" value="KAF4310374.1"/>
    <property type="molecule type" value="Genomic_DNA"/>
</dbReference>
<evidence type="ECO:0000313" key="1">
    <source>
        <dbReference type="EMBL" id="KAF4310374.1"/>
    </source>
</evidence>
<protein>
    <recommendedName>
        <fullName evidence="3">F-box domain-containing protein</fullName>
    </recommendedName>
</protein>
<organism evidence="1 2">
    <name type="scientific">Botryosphaeria dothidea</name>
    <dbReference type="NCBI Taxonomy" id="55169"/>
    <lineage>
        <taxon>Eukaryota</taxon>
        <taxon>Fungi</taxon>
        <taxon>Dikarya</taxon>
        <taxon>Ascomycota</taxon>
        <taxon>Pezizomycotina</taxon>
        <taxon>Dothideomycetes</taxon>
        <taxon>Dothideomycetes incertae sedis</taxon>
        <taxon>Botryosphaeriales</taxon>
        <taxon>Botryosphaeriaceae</taxon>
        <taxon>Botryosphaeria</taxon>
    </lineage>
</organism>
<dbReference type="PANTHER" id="PTHR42085:SF8">
    <property type="entry name" value="F-BOX DOMAIN-CONTAINING PROTEIN"/>
    <property type="match status" value="1"/>
</dbReference>
<dbReference type="Proteomes" id="UP000572817">
    <property type="component" value="Unassembled WGS sequence"/>
</dbReference>
<accession>A0A8H4N455</accession>
<sequence length="314" mass="37167">MDIPTEIRLRIYGLLLKSPVPFELWDRTEVASRYYSPAWKDIREYASALPILVRLNKLISTEVAQVFYSANEFRISRHDAWIFLNSFLSTIGANVRFLRNLTVHVPFMQFRRPADFDVNVTCRIIEMRRLRVDLGDCDRVPHWMQEGKPDIEITNAAAFYQVCQRLGSLNTLRKLQLVLPTSYQVSGPYDATSRRITCEETCDCEQESHVKRWHQDRFFWTHLDELQSRIPGLDIRMVMLHDTSGTRWLRSEWSYPSRAENPHLWVLQRAKRKGYDIGFAVWEYQPNSCDYCKYDVTFKDNIVQPNFPDWQFPA</sequence>
<evidence type="ECO:0008006" key="3">
    <source>
        <dbReference type="Google" id="ProtNLM"/>
    </source>
</evidence>
<comment type="caution">
    <text evidence="1">The sequence shown here is derived from an EMBL/GenBank/DDBJ whole genome shotgun (WGS) entry which is preliminary data.</text>
</comment>